<comment type="caution">
    <text evidence="4">The sequence shown here is derived from an EMBL/GenBank/DDBJ whole genome shotgun (WGS) entry which is preliminary data.</text>
</comment>
<protein>
    <recommendedName>
        <fullName evidence="3">C2H2-type domain-containing protein</fullName>
    </recommendedName>
</protein>
<dbReference type="PROSITE" id="PS00028">
    <property type="entry name" value="ZINC_FINGER_C2H2_1"/>
    <property type="match status" value="1"/>
</dbReference>
<dbReference type="InterPro" id="IPR052398">
    <property type="entry name" value="Ubiquitin_hydrolase_53/54"/>
</dbReference>
<dbReference type="InterPro" id="IPR006865">
    <property type="entry name" value="DUF629"/>
</dbReference>
<feature type="domain" description="C2H2-type" evidence="3">
    <location>
        <begin position="51"/>
        <end position="72"/>
    </location>
</feature>
<evidence type="ECO:0000256" key="2">
    <source>
        <dbReference type="ARBA" id="ARBA00022801"/>
    </source>
</evidence>
<proteinExistence type="predicted"/>
<sequence length="183" mass="21100">MSIDMKKELLRIRVSDLKAKFSSSKDGLANEVLSEALAFAESNRSWKFWVCCRCNEKFVDSESHMHHVVQEHMGNLMPKMQSVLPQNVDNEWIEMLLNCSWKPLDVSAAVGMLRDQRNARTLRLLRISTRGFIPRTAMSASKMRGILHLRRKFWGTVLVTVLLRAITKRKLPMLSLENVRTMG</sequence>
<name>A0A314YIS8_PRUYE</name>
<evidence type="ECO:0000256" key="1">
    <source>
        <dbReference type="ARBA" id="ARBA00022786"/>
    </source>
</evidence>
<dbReference type="PANTHER" id="PTHR22975:SF9">
    <property type="entry name" value="ECHINUS SPLICE FORM 3"/>
    <property type="match status" value="1"/>
</dbReference>
<evidence type="ECO:0000313" key="5">
    <source>
        <dbReference type="Proteomes" id="UP000250321"/>
    </source>
</evidence>
<evidence type="ECO:0000313" key="4">
    <source>
        <dbReference type="EMBL" id="PQQ08495.1"/>
    </source>
</evidence>
<dbReference type="EMBL" id="PJQY01000720">
    <property type="protein sequence ID" value="PQQ08495.1"/>
    <property type="molecule type" value="Genomic_DNA"/>
</dbReference>
<evidence type="ECO:0000259" key="3">
    <source>
        <dbReference type="PROSITE" id="PS00028"/>
    </source>
</evidence>
<dbReference type="AlphaFoldDB" id="A0A314YIS8"/>
<dbReference type="GO" id="GO:0016787">
    <property type="term" value="F:hydrolase activity"/>
    <property type="evidence" value="ECO:0007669"/>
    <property type="project" value="UniProtKB-KW"/>
</dbReference>
<keyword evidence="1" id="KW-0833">Ubl conjugation pathway</keyword>
<keyword evidence="5" id="KW-1185">Reference proteome</keyword>
<organism evidence="4 5">
    <name type="scientific">Prunus yedoensis var. nudiflora</name>
    <dbReference type="NCBI Taxonomy" id="2094558"/>
    <lineage>
        <taxon>Eukaryota</taxon>
        <taxon>Viridiplantae</taxon>
        <taxon>Streptophyta</taxon>
        <taxon>Embryophyta</taxon>
        <taxon>Tracheophyta</taxon>
        <taxon>Spermatophyta</taxon>
        <taxon>Magnoliopsida</taxon>
        <taxon>eudicotyledons</taxon>
        <taxon>Gunneridae</taxon>
        <taxon>Pentapetalae</taxon>
        <taxon>rosids</taxon>
        <taxon>fabids</taxon>
        <taxon>Rosales</taxon>
        <taxon>Rosaceae</taxon>
        <taxon>Amygdaloideae</taxon>
        <taxon>Amygdaleae</taxon>
        <taxon>Prunus</taxon>
    </lineage>
</organism>
<gene>
    <name evidence="4" type="ORF">Pyn_19298</name>
</gene>
<dbReference type="Pfam" id="PF04780">
    <property type="entry name" value="DUF629"/>
    <property type="match status" value="1"/>
</dbReference>
<dbReference type="STRING" id="2094558.A0A314YIS8"/>
<dbReference type="PANTHER" id="PTHR22975">
    <property type="entry name" value="UBIQUITIN SPECIFIC PROTEINASE"/>
    <property type="match status" value="1"/>
</dbReference>
<reference evidence="4 5" key="1">
    <citation type="submission" date="2018-02" db="EMBL/GenBank/DDBJ databases">
        <title>Draft genome of wild Prunus yedoensis var. nudiflora.</title>
        <authorList>
            <person name="Baek S."/>
            <person name="Kim J.-H."/>
            <person name="Choi K."/>
            <person name="Kim G.-B."/>
            <person name="Cho A."/>
            <person name="Jang H."/>
            <person name="Shin C.-H."/>
            <person name="Yu H.-J."/>
            <person name="Mun J.-H."/>
        </authorList>
    </citation>
    <scope>NUCLEOTIDE SEQUENCE [LARGE SCALE GENOMIC DNA]</scope>
    <source>
        <strain evidence="5">cv. Jeju island</strain>
        <tissue evidence="4">Leaf</tissue>
    </source>
</reference>
<dbReference type="InterPro" id="IPR013087">
    <property type="entry name" value="Znf_C2H2_type"/>
</dbReference>
<dbReference type="Proteomes" id="UP000250321">
    <property type="component" value="Unassembled WGS sequence"/>
</dbReference>
<accession>A0A314YIS8</accession>
<dbReference type="OrthoDB" id="2020900at2759"/>
<keyword evidence="2" id="KW-0378">Hydrolase</keyword>